<dbReference type="Proteomes" id="UP000053660">
    <property type="component" value="Unassembled WGS sequence"/>
</dbReference>
<feature type="region of interest" description="Disordered" evidence="1">
    <location>
        <begin position="1"/>
        <end position="36"/>
    </location>
</feature>
<sequence>MLIGPITPRRDARVRNELTPVEKKTKPEENADAEKRAVDIACRNSLKMDLQKHREKMLLKAAEAKRSVKKCRKNLIR</sequence>
<feature type="compositionally biased region" description="Basic and acidic residues" evidence="1">
    <location>
        <begin position="8"/>
        <end position="36"/>
    </location>
</feature>
<organism evidence="2 3">
    <name type="scientific">Oesophagostomum dentatum</name>
    <name type="common">Nodular worm</name>
    <dbReference type="NCBI Taxonomy" id="61180"/>
    <lineage>
        <taxon>Eukaryota</taxon>
        <taxon>Metazoa</taxon>
        <taxon>Ecdysozoa</taxon>
        <taxon>Nematoda</taxon>
        <taxon>Chromadorea</taxon>
        <taxon>Rhabditida</taxon>
        <taxon>Rhabditina</taxon>
        <taxon>Rhabditomorpha</taxon>
        <taxon>Strongyloidea</taxon>
        <taxon>Strongylidae</taxon>
        <taxon>Oesophagostomum</taxon>
    </lineage>
</organism>
<dbReference type="OrthoDB" id="5904018at2759"/>
<name>A0A0B1SRU8_OESDE</name>
<evidence type="ECO:0000313" key="3">
    <source>
        <dbReference type="Proteomes" id="UP000053660"/>
    </source>
</evidence>
<proteinExistence type="predicted"/>
<accession>A0A0B1SRU8</accession>
<evidence type="ECO:0000313" key="2">
    <source>
        <dbReference type="EMBL" id="KHJ85950.1"/>
    </source>
</evidence>
<evidence type="ECO:0000256" key="1">
    <source>
        <dbReference type="SAM" id="MobiDB-lite"/>
    </source>
</evidence>
<gene>
    <name evidence="2" type="ORF">OESDEN_14312</name>
</gene>
<keyword evidence="3" id="KW-1185">Reference proteome</keyword>
<dbReference type="EMBL" id="KN562047">
    <property type="protein sequence ID" value="KHJ85950.1"/>
    <property type="molecule type" value="Genomic_DNA"/>
</dbReference>
<protein>
    <submittedName>
        <fullName evidence="2">Uncharacterized protein</fullName>
    </submittedName>
</protein>
<reference evidence="2 3" key="1">
    <citation type="submission" date="2014-03" db="EMBL/GenBank/DDBJ databases">
        <title>Draft genome of the hookworm Oesophagostomum dentatum.</title>
        <authorList>
            <person name="Mitreva M."/>
        </authorList>
    </citation>
    <scope>NUCLEOTIDE SEQUENCE [LARGE SCALE GENOMIC DNA]</scope>
    <source>
        <strain evidence="2 3">OD-Hann</strain>
    </source>
</reference>
<dbReference type="AlphaFoldDB" id="A0A0B1SRU8"/>